<dbReference type="InterPro" id="IPR050776">
    <property type="entry name" value="Ank_Repeat/CDKN_Inhibitor"/>
</dbReference>
<dbReference type="PROSITE" id="PS50297">
    <property type="entry name" value="ANK_REP_REGION"/>
    <property type="match status" value="1"/>
</dbReference>
<keyword evidence="4" id="KW-1185">Reference proteome</keyword>
<evidence type="ECO:0000256" key="2">
    <source>
        <dbReference type="ARBA" id="ARBA00023043"/>
    </source>
</evidence>
<dbReference type="Gene3D" id="1.25.40.20">
    <property type="entry name" value="Ankyrin repeat-containing domain"/>
    <property type="match status" value="2"/>
</dbReference>
<dbReference type="InterPro" id="IPR002110">
    <property type="entry name" value="Ankyrin_rpt"/>
</dbReference>
<dbReference type="SUPFAM" id="SSF48403">
    <property type="entry name" value="Ankyrin repeat"/>
    <property type="match status" value="1"/>
</dbReference>
<dbReference type="EMBL" id="CACRXK020000063">
    <property type="protein sequence ID" value="CAB3977689.1"/>
    <property type="molecule type" value="Genomic_DNA"/>
</dbReference>
<sequence>MAERHSSAQVVMELMLHEAAANGDDRRIEELQIYIKRGKILINQPDVEWGNRTPLHCAAEGGNPRCVKLLLESGANPYARMTGGWTPAHCAAEAGRSEILQMLTDYRTPIDIQDDYGDSPRNIAEIYGQRECEEILKRAEEHPVRNYSFKSKRLWGTVQSFTEEIQENVRKTAIEKK</sequence>
<evidence type="ECO:0000256" key="1">
    <source>
        <dbReference type="ARBA" id="ARBA00022737"/>
    </source>
</evidence>
<proteinExistence type="predicted"/>
<evidence type="ECO:0000313" key="3">
    <source>
        <dbReference type="EMBL" id="CAB3977689.1"/>
    </source>
</evidence>
<dbReference type="OrthoDB" id="194358at2759"/>
<dbReference type="Pfam" id="PF12796">
    <property type="entry name" value="Ank_2"/>
    <property type="match status" value="1"/>
</dbReference>
<name>A0A6S7FNZ3_PARCT</name>
<evidence type="ECO:0000313" key="4">
    <source>
        <dbReference type="Proteomes" id="UP001152795"/>
    </source>
</evidence>
<organism evidence="3 4">
    <name type="scientific">Paramuricea clavata</name>
    <name type="common">Red gorgonian</name>
    <name type="synonym">Violescent sea-whip</name>
    <dbReference type="NCBI Taxonomy" id="317549"/>
    <lineage>
        <taxon>Eukaryota</taxon>
        <taxon>Metazoa</taxon>
        <taxon>Cnidaria</taxon>
        <taxon>Anthozoa</taxon>
        <taxon>Octocorallia</taxon>
        <taxon>Malacalcyonacea</taxon>
        <taxon>Plexauridae</taxon>
        <taxon>Paramuricea</taxon>
    </lineage>
</organism>
<keyword evidence="1" id="KW-0677">Repeat</keyword>
<comment type="caution">
    <text evidence="3">The sequence shown here is derived from an EMBL/GenBank/DDBJ whole genome shotgun (WGS) entry which is preliminary data.</text>
</comment>
<reference evidence="3" key="1">
    <citation type="submission" date="2020-04" db="EMBL/GenBank/DDBJ databases">
        <authorList>
            <person name="Alioto T."/>
            <person name="Alioto T."/>
            <person name="Gomez Garrido J."/>
        </authorList>
    </citation>
    <scope>NUCLEOTIDE SEQUENCE</scope>
    <source>
        <strain evidence="3">A484AB</strain>
    </source>
</reference>
<protein>
    <submittedName>
        <fullName evidence="3">Ankyrin repeat domain-containing 66-like</fullName>
    </submittedName>
</protein>
<gene>
    <name evidence="3" type="ORF">PACLA_8A017475</name>
</gene>
<dbReference type="PROSITE" id="PS50088">
    <property type="entry name" value="ANK_REPEAT"/>
    <property type="match status" value="2"/>
</dbReference>
<dbReference type="PANTHER" id="PTHR24201">
    <property type="entry name" value="ANK_REP_REGION DOMAIN-CONTAINING PROTEIN"/>
    <property type="match status" value="1"/>
</dbReference>
<accession>A0A6S7FNZ3</accession>
<dbReference type="Proteomes" id="UP001152795">
    <property type="component" value="Unassembled WGS sequence"/>
</dbReference>
<dbReference type="AlphaFoldDB" id="A0A6S7FNZ3"/>
<keyword evidence="2" id="KW-0040">ANK repeat</keyword>
<dbReference type="PANTHER" id="PTHR24201:SF15">
    <property type="entry name" value="ANKYRIN REPEAT DOMAIN-CONTAINING PROTEIN 66"/>
    <property type="match status" value="1"/>
</dbReference>
<dbReference type="SMART" id="SM00248">
    <property type="entry name" value="ANK"/>
    <property type="match status" value="2"/>
</dbReference>
<dbReference type="InterPro" id="IPR036770">
    <property type="entry name" value="Ankyrin_rpt-contain_sf"/>
</dbReference>